<feature type="compositionally biased region" description="Low complexity" evidence="1">
    <location>
        <begin position="20"/>
        <end position="32"/>
    </location>
</feature>
<dbReference type="InParanoid" id="A0A1B7ML59"/>
<reference evidence="2 3" key="1">
    <citation type="submission" date="2016-06" db="EMBL/GenBank/DDBJ databases">
        <title>Comparative genomics of the ectomycorrhizal sister species Rhizopogon vinicolor and Rhizopogon vesiculosus (Basidiomycota: Boletales) reveals a divergence of the mating type B locus.</title>
        <authorList>
            <consortium name="DOE Joint Genome Institute"/>
            <person name="Mujic A.B."/>
            <person name="Kuo A."/>
            <person name="Tritt A."/>
            <person name="Lipzen A."/>
            <person name="Chen C."/>
            <person name="Johnson J."/>
            <person name="Sharma A."/>
            <person name="Barry K."/>
            <person name="Grigoriev I.V."/>
            <person name="Spatafora J.W."/>
        </authorList>
    </citation>
    <scope>NUCLEOTIDE SEQUENCE [LARGE SCALE GENOMIC DNA]</scope>
    <source>
        <strain evidence="2 3">AM-OR11-026</strain>
    </source>
</reference>
<gene>
    <name evidence="2" type="ORF">K503DRAFT_786567</name>
</gene>
<accession>A0A1B7ML59</accession>
<dbReference type="Proteomes" id="UP000092154">
    <property type="component" value="Unassembled WGS sequence"/>
</dbReference>
<protein>
    <submittedName>
        <fullName evidence="2">Uncharacterized protein</fullName>
    </submittedName>
</protein>
<evidence type="ECO:0000313" key="2">
    <source>
        <dbReference type="EMBL" id="OAX33344.1"/>
    </source>
</evidence>
<dbReference type="EMBL" id="KV448786">
    <property type="protein sequence ID" value="OAX33344.1"/>
    <property type="molecule type" value="Genomic_DNA"/>
</dbReference>
<evidence type="ECO:0000313" key="3">
    <source>
        <dbReference type="Proteomes" id="UP000092154"/>
    </source>
</evidence>
<sequence>MAAKNASSANSRPPQSNVTQQSGGAAQAQPSSELHDAVADSPTIPAVASTSAVSPSTTSLPDAMIPRAGRWTRFWLFVCYTVRCETGIDRDDDEVQSPVWYTTMRITCLETNRHKHNNYTSCLSSGSRACSRRNADEVNLTLSLGHVV</sequence>
<feature type="compositionally biased region" description="Polar residues" evidence="1">
    <location>
        <begin position="1"/>
        <end position="19"/>
    </location>
</feature>
<keyword evidence="3" id="KW-1185">Reference proteome</keyword>
<organism evidence="2 3">
    <name type="scientific">Rhizopogon vinicolor AM-OR11-026</name>
    <dbReference type="NCBI Taxonomy" id="1314800"/>
    <lineage>
        <taxon>Eukaryota</taxon>
        <taxon>Fungi</taxon>
        <taxon>Dikarya</taxon>
        <taxon>Basidiomycota</taxon>
        <taxon>Agaricomycotina</taxon>
        <taxon>Agaricomycetes</taxon>
        <taxon>Agaricomycetidae</taxon>
        <taxon>Boletales</taxon>
        <taxon>Suillineae</taxon>
        <taxon>Rhizopogonaceae</taxon>
        <taxon>Rhizopogon</taxon>
    </lineage>
</organism>
<feature type="compositionally biased region" description="Low complexity" evidence="1">
    <location>
        <begin position="45"/>
        <end position="59"/>
    </location>
</feature>
<proteinExistence type="predicted"/>
<feature type="region of interest" description="Disordered" evidence="1">
    <location>
        <begin position="1"/>
        <end position="62"/>
    </location>
</feature>
<name>A0A1B7ML59_9AGAM</name>
<evidence type="ECO:0000256" key="1">
    <source>
        <dbReference type="SAM" id="MobiDB-lite"/>
    </source>
</evidence>
<dbReference type="AlphaFoldDB" id="A0A1B7ML59"/>